<name>A0AAW7JX20_9ACTN</name>
<proteinExistence type="predicted"/>
<feature type="transmembrane region" description="Helical" evidence="1">
    <location>
        <begin position="145"/>
        <end position="164"/>
    </location>
</feature>
<dbReference type="RefSeq" id="WP_289827132.1">
    <property type="nucleotide sequence ID" value="NZ_JAUEIR010000005.1"/>
</dbReference>
<feature type="transmembrane region" description="Helical" evidence="1">
    <location>
        <begin position="212"/>
        <end position="233"/>
    </location>
</feature>
<evidence type="ECO:0000313" key="3">
    <source>
        <dbReference type="Proteomes" id="UP001168505"/>
    </source>
</evidence>
<protein>
    <submittedName>
        <fullName evidence="2">Uncharacterized protein</fullName>
    </submittedName>
</protein>
<dbReference type="AlphaFoldDB" id="A0AAW7JX20"/>
<feature type="transmembrane region" description="Helical" evidence="1">
    <location>
        <begin position="185"/>
        <end position="206"/>
    </location>
</feature>
<evidence type="ECO:0000313" key="2">
    <source>
        <dbReference type="EMBL" id="MDN0069363.1"/>
    </source>
</evidence>
<accession>A0AAW7JX20</accession>
<dbReference type="Proteomes" id="UP001168505">
    <property type="component" value="Unassembled WGS sequence"/>
</dbReference>
<gene>
    <name evidence="2" type="ORF">QVN40_06545</name>
</gene>
<keyword evidence="1" id="KW-0812">Transmembrane</keyword>
<feature type="transmembrane region" description="Helical" evidence="1">
    <location>
        <begin position="84"/>
        <end position="110"/>
    </location>
</feature>
<dbReference type="EMBL" id="JAUEIR010000005">
    <property type="protein sequence ID" value="MDN0069363.1"/>
    <property type="molecule type" value="Genomic_DNA"/>
</dbReference>
<feature type="transmembrane region" description="Helical" evidence="1">
    <location>
        <begin position="122"/>
        <end position="139"/>
    </location>
</feature>
<reference evidence="2" key="2">
    <citation type="submission" date="2023-08" db="EMBL/GenBank/DDBJ databases">
        <title>Identification and characterization of horizontal gene transfer across gut microbiota members of farm animals based on homology search.</title>
        <authorList>
            <person name="Schwarzerova J."/>
            <person name="Nykrynova M."/>
            <person name="Jureckova K."/>
            <person name="Cejkova D."/>
            <person name="Rychlik I."/>
        </authorList>
    </citation>
    <scope>NUCLEOTIDE SEQUENCE</scope>
    <source>
        <strain evidence="2">15_COKtk</strain>
    </source>
</reference>
<sequence>MQTLIGAAALISTIFGLVQGTKRGIPLFFRIVTYGFACYAMGTLYDILRTALVSSGALPALALKQLSAADPGAVMPLVTGQAGFSIGLIGYAGAFFFLFSSYVGALDTLADGREPKLRPYRLGALAAPVLIVLEGALLLPGARDAMAPMALALIPVAGTSYFAAKHLVLPDIEMGIIRVMRPYNACVLAICILQPVVLLAAAGGIMHAAACLTTAAAVLVALPLARIGVAKWFR</sequence>
<keyword evidence="1" id="KW-0472">Membrane</keyword>
<evidence type="ECO:0000256" key="1">
    <source>
        <dbReference type="SAM" id="Phobius"/>
    </source>
</evidence>
<reference evidence="2" key="1">
    <citation type="submission" date="2023-06" db="EMBL/GenBank/DDBJ databases">
        <authorList>
            <person name="Zeman M."/>
            <person name="Kubasova T."/>
            <person name="Jahodarova E."/>
            <person name="Nykrynova M."/>
            <person name="Rychlik I."/>
        </authorList>
    </citation>
    <scope>NUCLEOTIDE SEQUENCE</scope>
    <source>
        <strain evidence="2">15_COKtk</strain>
    </source>
</reference>
<keyword evidence="1" id="KW-1133">Transmembrane helix</keyword>
<comment type="caution">
    <text evidence="2">The sequence shown here is derived from an EMBL/GenBank/DDBJ whole genome shotgun (WGS) entry which is preliminary data.</text>
</comment>
<organism evidence="2 3">
    <name type="scientific">Collinsella ihumii</name>
    <dbReference type="NCBI Taxonomy" id="1720204"/>
    <lineage>
        <taxon>Bacteria</taxon>
        <taxon>Bacillati</taxon>
        <taxon>Actinomycetota</taxon>
        <taxon>Coriobacteriia</taxon>
        <taxon>Coriobacteriales</taxon>
        <taxon>Coriobacteriaceae</taxon>
        <taxon>Collinsella</taxon>
    </lineage>
</organism>